<reference evidence="3" key="1">
    <citation type="journal article" date="2019" name="Int. J. Syst. Evol. Microbiol.">
        <title>The Global Catalogue of Microorganisms (GCM) 10K type strain sequencing project: providing services to taxonomists for standard genome sequencing and annotation.</title>
        <authorList>
            <consortium name="The Broad Institute Genomics Platform"/>
            <consortium name="The Broad Institute Genome Sequencing Center for Infectious Disease"/>
            <person name="Wu L."/>
            <person name="Ma J."/>
        </authorList>
    </citation>
    <scope>NUCLEOTIDE SEQUENCE [LARGE SCALE GENOMIC DNA]</scope>
    <source>
        <strain evidence="3">KACC 14249</strain>
    </source>
</reference>
<evidence type="ECO:0000313" key="3">
    <source>
        <dbReference type="Proteomes" id="UP001596189"/>
    </source>
</evidence>
<evidence type="ECO:0000256" key="1">
    <source>
        <dbReference type="SAM" id="Phobius"/>
    </source>
</evidence>
<gene>
    <name evidence="2" type="ORF">ACFQDO_04145</name>
</gene>
<comment type="caution">
    <text evidence="2">The sequence shown here is derived from an EMBL/GenBank/DDBJ whole genome shotgun (WGS) entry which is preliminary data.</text>
</comment>
<dbReference type="Pfam" id="PF04240">
    <property type="entry name" value="Caroten_synth"/>
    <property type="match status" value="1"/>
</dbReference>
<dbReference type="PANTHER" id="PTHR39419:SF1">
    <property type="entry name" value="SLL0814 PROTEIN"/>
    <property type="match status" value="1"/>
</dbReference>
<keyword evidence="3" id="KW-1185">Reference proteome</keyword>
<feature type="transmembrane region" description="Helical" evidence="1">
    <location>
        <begin position="21"/>
        <end position="43"/>
    </location>
</feature>
<dbReference type="PANTHER" id="PTHR39419">
    <property type="entry name" value="SLL0814 PROTEIN"/>
    <property type="match status" value="1"/>
</dbReference>
<feature type="transmembrane region" description="Helical" evidence="1">
    <location>
        <begin position="257"/>
        <end position="276"/>
    </location>
</feature>
<keyword evidence="1" id="KW-0472">Membrane</keyword>
<name>A0ABW1JC89_9ACTN</name>
<feature type="transmembrane region" description="Helical" evidence="1">
    <location>
        <begin position="156"/>
        <end position="183"/>
    </location>
</feature>
<accession>A0ABW1JC89</accession>
<protein>
    <submittedName>
        <fullName evidence="2">Carotenoid biosynthesis protein</fullName>
    </submittedName>
</protein>
<feature type="transmembrane region" description="Helical" evidence="1">
    <location>
        <begin position="76"/>
        <end position="96"/>
    </location>
</feature>
<proteinExistence type="predicted"/>
<dbReference type="InterPro" id="IPR007354">
    <property type="entry name" value="CruF-like"/>
</dbReference>
<feature type="transmembrane region" description="Helical" evidence="1">
    <location>
        <begin position="233"/>
        <end position="251"/>
    </location>
</feature>
<dbReference type="Proteomes" id="UP001596189">
    <property type="component" value="Unassembled WGS sequence"/>
</dbReference>
<organism evidence="2 3">
    <name type="scientific">Angustibacter luteus</name>
    <dbReference type="NCBI Taxonomy" id="658456"/>
    <lineage>
        <taxon>Bacteria</taxon>
        <taxon>Bacillati</taxon>
        <taxon>Actinomycetota</taxon>
        <taxon>Actinomycetes</taxon>
        <taxon>Kineosporiales</taxon>
        <taxon>Kineosporiaceae</taxon>
    </lineage>
</organism>
<sequence>MTVRTRTRRGVGRTRVAAHDGLRHLSAVLAAATVLAQIAYPLTDEGRPLRLLTITTVLLFAGASVLHAAATRGYGWALGLLVVAGGIGLAAEAVGVRTGFPFGDYAYTGTLGPEVLDVPVVVPLAWVMMAYPCLLLGRRLARAGARRSRRGTPSSLVVVLTGGLTLAAWDVFLDPQMVAAGYWHWDDPTPALPGVPGVPLTNYAGWILVSLVMMAVLEAVLPPGRSTAEGVPGVLLAWTWAGSTLGNAVFFDRPGVAIWGGVLMGIFVVPYLYLWWDGRP</sequence>
<evidence type="ECO:0000313" key="2">
    <source>
        <dbReference type="EMBL" id="MFC6006313.1"/>
    </source>
</evidence>
<feature type="transmembrane region" description="Helical" evidence="1">
    <location>
        <begin position="116"/>
        <end position="136"/>
    </location>
</feature>
<keyword evidence="1" id="KW-0812">Transmembrane</keyword>
<dbReference type="EMBL" id="JBHSRD010000002">
    <property type="protein sequence ID" value="MFC6006313.1"/>
    <property type="molecule type" value="Genomic_DNA"/>
</dbReference>
<feature type="transmembrane region" description="Helical" evidence="1">
    <location>
        <begin position="49"/>
        <end position="69"/>
    </location>
</feature>
<keyword evidence="1" id="KW-1133">Transmembrane helix</keyword>
<feature type="transmembrane region" description="Helical" evidence="1">
    <location>
        <begin position="203"/>
        <end position="221"/>
    </location>
</feature>
<dbReference type="RefSeq" id="WP_345717159.1">
    <property type="nucleotide sequence ID" value="NZ_BAABFP010000005.1"/>
</dbReference>